<dbReference type="InterPro" id="IPR002579">
    <property type="entry name" value="Met_Sox_Rdtase_MsrB_dom"/>
</dbReference>
<dbReference type="GO" id="GO:0005737">
    <property type="term" value="C:cytoplasm"/>
    <property type="evidence" value="ECO:0007669"/>
    <property type="project" value="TreeGrafter"/>
</dbReference>
<reference evidence="3" key="1">
    <citation type="journal article" date="2015" name="Nature">
        <title>Complex archaea that bridge the gap between prokaryotes and eukaryotes.</title>
        <authorList>
            <person name="Spang A."/>
            <person name="Saw J.H."/>
            <person name="Jorgensen S.L."/>
            <person name="Zaremba-Niedzwiedzka K."/>
            <person name="Martijn J."/>
            <person name="Lind A.E."/>
            <person name="van Eijk R."/>
            <person name="Schleper C."/>
            <person name="Guy L."/>
            <person name="Ettema T.J."/>
        </authorList>
    </citation>
    <scope>NUCLEOTIDE SEQUENCE</scope>
</reference>
<gene>
    <name evidence="3" type="ORF">LCGC14_0105990</name>
</gene>
<dbReference type="GO" id="GO:0033743">
    <property type="term" value="F:peptide-methionine (R)-S-oxide reductase activity"/>
    <property type="evidence" value="ECO:0007669"/>
    <property type="project" value="InterPro"/>
</dbReference>
<organism evidence="3">
    <name type="scientific">marine sediment metagenome</name>
    <dbReference type="NCBI Taxonomy" id="412755"/>
    <lineage>
        <taxon>unclassified sequences</taxon>
        <taxon>metagenomes</taxon>
        <taxon>ecological metagenomes</taxon>
    </lineage>
</organism>
<dbReference type="Gene3D" id="2.170.150.20">
    <property type="entry name" value="Peptide methionine sulfoxide reductase"/>
    <property type="match status" value="1"/>
</dbReference>
<dbReference type="InterPro" id="IPR011057">
    <property type="entry name" value="Mss4-like_sf"/>
</dbReference>
<comment type="caution">
    <text evidence="3">The sequence shown here is derived from an EMBL/GenBank/DDBJ whole genome shotgun (WGS) entry which is preliminary data.</text>
</comment>
<dbReference type="SUPFAM" id="SSF51316">
    <property type="entry name" value="Mss4-like"/>
    <property type="match status" value="1"/>
</dbReference>
<sequence>MKRRNFLKCTTMTMAAMPFGVGAAAQAGTVAQGDFEVSRTPAEWRAQLGDDAYAVLREGDTERAFTSPLNDEVRAGVFHCKGCDQALYSSETKFKSGTGWPSFFAPLDEAVETMPDKGFFTTRTEVHCDRCGGHLGHVFDDGPAPTGKRHCINGLAMTFAPAAA</sequence>
<accession>A0A0F9XSZ0</accession>
<dbReference type="GO" id="GO:0006979">
    <property type="term" value="P:response to oxidative stress"/>
    <property type="evidence" value="ECO:0007669"/>
    <property type="project" value="InterPro"/>
</dbReference>
<dbReference type="InterPro" id="IPR028427">
    <property type="entry name" value="Met_Sox_Rdtase_MsrB"/>
</dbReference>
<dbReference type="PROSITE" id="PS51790">
    <property type="entry name" value="MSRB"/>
    <property type="match status" value="1"/>
</dbReference>
<proteinExistence type="predicted"/>
<feature type="domain" description="MsrB" evidence="2">
    <location>
        <begin position="41"/>
        <end position="162"/>
    </location>
</feature>
<name>A0A0F9XSZ0_9ZZZZ</name>
<dbReference type="NCBIfam" id="TIGR00357">
    <property type="entry name" value="peptide-methionine (R)-S-oxide reductase MsrB"/>
    <property type="match status" value="1"/>
</dbReference>
<evidence type="ECO:0000313" key="3">
    <source>
        <dbReference type="EMBL" id="KKO02642.1"/>
    </source>
</evidence>
<dbReference type="PANTHER" id="PTHR10173">
    <property type="entry name" value="METHIONINE SULFOXIDE REDUCTASE"/>
    <property type="match status" value="1"/>
</dbReference>
<dbReference type="AlphaFoldDB" id="A0A0F9XSZ0"/>
<keyword evidence="1" id="KW-0560">Oxidoreductase</keyword>
<evidence type="ECO:0000256" key="1">
    <source>
        <dbReference type="ARBA" id="ARBA00023002"/>
    </source>
</evidence>
<dbReference type="Pfam" id="PF01641">
    <property type="entry name" value="SelR"/>
    <property type="match status" value="1"/>
</dbReference>
<dbReference type="PANTHER" id="PTHR10173:SF57">
    <property type="entry name" value="PEPTIDE-METHIONINE (R)-S-OXIDE REDUCTASE"/>
    <property type="match status" value="1"/>
</dbReference>
<dbReference type="EMBL" id="LAZR01000030">
    <property type="protein sequence ID" value="KKO02642.1"/>
    <property type="molecule type" value="Genomic_DNA"/>
</dbReference>
<protein>
    <recommendedName>
        <fullName evidence="2">MsrB domain-containing protein</fullName>
    </recommendedName>
</protein>
<evidence type="ECO:0000259" key="2">
    <source>
        <dbReference type="PROSITE" id="PS51790"/>
    </source>
</evidence>
<dbReference type="GO" id="GO:0030091">
    <property type="term" value="P:protein repair"/>
    <property type="evidence" value="ECO:0007669"/>
    <property type="project" value="InterPro"/>
</dbReference>